<dbReference type="InterPro" id="IPR048466">
    <property type="entry name" value="DNA_pol3_delta-like_C"/>
</dbReference>
<dbReference type="Gene3D" id="3.40.50.300">
    <property type="entry name" value="P-loop containing nucleotide triphosphate hydrolases"/>
    <property type="match status" value="1"/>
</dbReference>
<dbReference type="InterPro" id="IPR027417">
    <property type="entry name" value="P-loop_NTPase"/>
</dbReference>
<protein>
    <recommendedName>
        <fullName evidence="2">DNA polymerase III subunit delta</fullName>
        <ecNumber evidence="1">2.7.7.7</ecNumber>
    </recommendedName>
</protein>
<dbReference type="OrthoDB" id="1172326at2"/>
<accession>I7A521</accession>
<sequence length="336" mass="37990">MAKKSVKSVNQIISEIKQGIIQPVYYICGNDQYSLDAAVDYLQKRLAPQINSEFDREIISAEKGDDINGIIDLALAFPFGGGKKLIVVKNFENINGRKEISDYIGNPPDFTILVILHYAEKIELSREPFKLLNEKGYLYEAREETGDDLTNWLSNRIRKMNLNFNDEQIRILIEIVGENKSLLNSQIDKIADYVSSKPGADFEEIKKLINPTKTYSIFDLQDAIGAGNAAKALEIAYNLLDSNLDIVMLINMISKYILTITQALELMRMNLNDGEASAKLGVSWYYYINCKKAKFLLNENRLRKAARALYEADLAVKTTQTDPKDIITQLLAKIIS</sequence>
<proteinExistence type="inferred from homology"/>
<dbReference type="Pfam" id="PF06144">
    <property type="entry name" value="DNA_pol3_delta"/>
    <property type="match status" value="1"/>
</dbReference>
<gene>
    <name evidence="11" type="ordered locus">MROS_1737</name>
</gene>
<keyword evidence="5" id="KW-0235">DNA replication</keyword>
<dbReference type="SUPFAM" id="SSF52540">
    <property type="entry name" value="P-loop containing nucleoside triphosphate hydrolases"/>
    <property type="match status" value="1"/>
</dbReference>
<keyword evidence="6" id="KW-0239">DNA-directed DNA polymerase</keyword>
<evidence type="ECO:0000256" key="3">
    <source>
        <dbReference type="ARBA" id="ARBA00022679"/>
    </source>
</evidence>
<dbReference type="Pfam" id="PF21694">
    <property type="entry name" value="DNA_pol3_delta_C"/>
    <property type="match status" value="1"/>
</dbReference>
<evidence type="ECO:0000259" key="9">
    <source>
        <dbReference type="Pfam" id="PF06144"/>
    </source>
</evidence>
<dbReference type="InterPro" id="IPR008921">
    <property type="entry name" value="DNA_pol3_clamp-load_cplx_C"/>
</dbReference>
<dbReference type="NCBIfam" id="TIGR01128">
    <property type="entry name" value="holA"/>
    <property type="match status" value="1"/>
</dbReference>
<evidence type="ECO:0000256" key="8">
    <source>
        <dbReference type="ARBA" id="ARBA00049244"/>
    </source>
</evidence>
<dbReference type="GO" id="GO:0006261">
    <property type="term" value="P:DNA-templated DNA replication"/>
    <property type="evidence" value="ECO:0007669"/>
    <property type="project" value="TreeGrafter"/>
</dbReference>
<dbReference type="EC" id="2.7.7.7" evidence="1"/>
<evidence type="ECO:0000313" key="11">
    <source>
        <dbReference type="EMBL" id="AFN74971.1"/>
    </source>
</evidence>
<keyword evidence="4" id="KW-0548">Nucleotidyltransferase</keyword>
<evidence type="ECO:0000256" key="1">
    <source>
        <dbReference type="ARBA" id="ARBA00012417"/>
    </source>
</evidence>
<evidence type="ECO:0000313" key="12">
    <source>
        <dbReference type="Proteomes" id="UP000009011"/>
    </source>
</evidence>
<keyword evidence="12" id="KW-1185">Reference proteome</keyword>
<dbReference type="Gene3D" id="1.20.272.10">
    <property type="match status" value="1"/>
</dbReference>
<organism evidence="11 12">
    <name type="scientific">Melioribacter roseus (strain DSM 23840 / JCM 17771 / VKM B-2668 / P3M-2)</name>
    <dbReference type="NCBI Taxonomy" id="1191523"/>
    <lineage>
        <taxon>Bacteria</taxon>
        <taxon>Pseudomonadati</taxon>
        <taxon>Ignavibacteriota</taxon>
        <taxon>Ignavibacteria</taxon>
        <taxon>Ignavibacteriales</taxon>
        <taxon>Melioribacteraceae</taxon>
        <taxon>Melioribacter</taxon>
    </lineage>
</organism>
<dbReference type="GO" id="GO:0003677">
    <property type="term" value="F:DNA binding"/>
    <property type="evidence" value="ECO:0007669"/>
    <property type="project" value="InterPro"/>
</dbReference>
<evidence type="ECO:0000256" key="6">
    <source>
        <dbReference type="ARBA" id="ARBA00022932"/>
    </source>
</evidence>
<dbReference type="PANTHER" id="PTHR34388:SF1">
    <property type="entry name" value="DNA POLYMERASE III SUBUNIT DELTA"/>
    <property type="match status" value="1"/>
</dbReference>
<comment type="similarity">
    <text evidence="7">Belongs to the DNA polymerase HolA subunit family.</text>
</comment>
<dbReference type="KEGG" id="mro:MROS_1737"/>
<evidence type="ECO:0000256" key="2">
    <source>
        <dbReference type="ARBA" id="ARBA00017703"/>
    </source>
</evidence>
<evidence type="ECO:0000256" key="7">
    <source>
        <dbReference type="ARBA" id="ARBA00034754"/>
    </source>
</evidence>
<dbReference type="HOGENOM" id="CLU_044694_2_1_10"/>
<keyword evidence="3" id="KW-0808">Transferase</keyword>
<evidence type="ECO:0000256" key="4">
    <source>
        <dbReference type="ARBA" id="ARBA00022695"/>
    </source>
</evidence>
<dbReference type="STRING" id="1191523.MROS_1737"/>
<name>I7A521_MELRP</name>
<dbReference type="PANTHER" id="PTHR34388">
    <property type="entry name" value="DNA POLYMERASE III SUBUNIT DELTA"/>
    <property type="match status" value="1"/>
</dbReference>
<evidence type="ECO:0000256" key="5">
    <source>
        <dbReference type="ARBA" id="ARBA00022705"/>
    </source>
</evidence>
<dbReference type="EMBL" id="CP003557">
    <property type="protein sequence ID" value="AFN74971.1"/>
    <property type="molecule type" value="Genomic_DNA"/>
</dbReference>
<dbReference type="SUPFAM" id="SSF48019">
    <property type="entry name" value="post-AAA+ oligomerization domain-like"/>
    <property type="match status" value="1"/>
</dbReference>
<dbReference type="Gene3D" id="1.10.8.60">
    <property type="match status" value="1"/>
</dbReference>
<dbReference type="GO" id="GO:0009360">
    <property type="term" value="C:DNA polymerase III complex"/>
    <property type="evidence" value="ECO:0007669"/>
    <property type="project" value="InterPro"/>
</dbReference>
<dbReference type="InterPro" id="IPR010372">
    <property type="entry name" value="DNA_pol3_delta_N"/>
</dbReference>
<dbReference type="Proteomes" id="UP000009011">
    <property type="component" value="Chromosome"/>
</dbReference>
<reference evidence="11 12" key="1">
    <citation type="journal article" date="2013" name="PLoS ONE">
        <title>Genomic analysis of Melioribacter roseus, facultatively anaerobic organotrophic bacterium representing a novel deep lineage within Bacteriodetes/Chlorobi group.</title>
        <authorList>
            <person name="Kadnikov V.V."/>
            <person name="Mardanov A.V."/>
            <person name="Podosokorskaya O.A."/>
            <person name="Gavrilov S.N."/>
            <person name="Kublanov I.V."/>
            <person name="Beletsky A.V."/>
            <person name="Bonch-Osmolovskaya E.A."/>
            <person name="Ravin N.V."/>
        </authorList>
    </citation>
    <scope>NUCLEOTIDE SEQUENCE [LARGE SCALE GENOMIC DNA]</scope>
    <source>
        <strain evidence="12">JCM 17771 / P3M-2</strain>
    </source>
</reference>
<dbReference type="eggNOG" id="COG1466">
    <property type="taxonomic scope" value="Bacteria"/>
</dbReference>
<feature type="domain" description="DNA polymerase III delta N-terminal" evidence="9">
    <location>
        <begin position="25"/>
        <end position="140"/>
    </location>
</feature>
<dbReference type="AlphaFoldDB" id="I7A521"/>
<comment type="catalytic activity">
    <reaction evidence="8">
        <text>DNA(n) + a 2'-deoxyribonucleoside 5'-triphosphate = DNA(n+1) + diphosphate</text>
        <dbReference type="Rhea" id="RHEA:22508"/>
        <dbReference type="Rhea" id="RHEA-COMP:17339"/>
        <dbReference type="Rhea" id="RHEA-COMP:17340"/>
        <dbReference type="ChEBI" id="CHEBI:33019"/>
        <dbReference type="ChEBI" id="CHEBI:61560"/>
        <dbReference type="ChEBI" id="CHEBI:173112"/>
        <dbReference type="EC" id="2.7.7.7"/>
    </reaction>
</comment>
<dbReference type="GO" id="GO:0003887">
    <property type="term" value="F:DNA-directed DNA polymerase activity"/>
    <property type="evidence" value="ECO:0007669"/>
    <property type="project" value="UniProtKB-KW"/>
</dbReference>
<feature type="domain" description="DNA polymerase III delta subunit-like C-terminal" evidence="10">
    <location>
        <begin position="216"/>
        <end position="333"/>
    </location>
</feature>
<evidence type="ECO:0000259" key="10">
    <source>
        <dbReference type="Pfam" id="PF21694"/>
    </source>
</evidence>
<dbReference type="InterPro" id="IPR005790">
    <property type="entry name" value="DNA_polIII_delta"/>
</dbReference>
<dbReference type="RefSeq" id="WP_014856405.1">
    <property type="nucleotide sequence ID" value="NC_018178.1"/>
</dbReference>